<gene>
    <name evidence="1" type="primary">ORF212356</name>
</gene>
<name>A0A0B7BU64_9EUPU</name>
<organism evidence="1">
    <name type="scientific">Arion vulgaris</name>
    <dbReference type="NCBI Taxonomy" id="1028688"/>
    <lineage>
        <taxon>Eukaryota</taxon>
        <taxon>Metazoa</taxon>
        <taxon>Spiralia</taxon>
        <taxon>Lophotrochozoa</taxon>
        <taxon>Mollusca</taxon>
        <taxon>Gastropoda</taxon>
        <taxon>Heterobranchia</taxon>
        <taxon>Euthyneura</taxon>
        <taxon>Panpulmonata</taxon>
        <taxon>Eupulmonata</taxon>
        <taxon>Stylommatophora</taxon>
        <taxon>Helicina</taxon>
        <taxon>Arionoidea</taxon>
        <taxon>Arionidae</taxon>
        <taxon>Arion</taxon>
    </lineage>
</organism>
<dbReference type="EMBL" id="HACG01049653">
    <property type="protein sequence ID" value="CEK96518.1"/>
    <property type="molecule type" value="Transcribed_RNA"/>
</dbReference>
<reference evidence="1" key="1">
    <citation type="submission" date="2014-12" db="EMBL/GenBank/DDBJ databases">
        <title>Insight into the proteome of Arion vulgaris.</title>
        <authorList>
            <person name="Aradska J."/>
            <person name="Bulat T."/>
            <person name="Smidak R."/>
            <person name="Sarate P."/>
            <person name="Gangsoo J."/>
            <person name="Sialana F."/>
            <person name="Bilban M."/>
            <person name="Lubec G."/>
        </authorList>
    </citation>
    <scope>NUCLEOTIDE SEQUENCE</scope>
    <source>
        <tissue evidence="1">Skin</tissue>
    </source>
</reference>
<accession>A0A0B7BU64</accession>
<dbReference type="AlphaFoldDB" id="A0A0B7BU64"/>
<sequence length="274" mass="29657">STLSKWLTAVTDTSKYNVCLVPQSSLTTADEWMKSCSLLVLAEGVSDTAIVTKKIGLFLKSGGSVMACGKGAHYLASVLHVHLKEVALGSSPDATYDLMCLQTKASSLSPPVNSDSISQCLSDTTPIVHKTCATKSSDDNVKEISLDNLQTVIFSVDPICCHVYDIENSSLLSDIEEELYLVNSLDRQSLSSNSLHSHQTEVKAYFSGAGDQEKMLSVFTGSVKCGGCVALWGFNIVNLSEADHVNAQDIQAVKDDRFKRDHFLQQVLEVVLKS</sequence>
<evidence type="ECO:0000313" key="1">
    <source>
        <dbReference type="EMBL" id="CEK96518.1"/>
    </source>
</evidence>
<protein>
    <submittedName>
        <fullName evidence="1">Uncharacterized protein</fullName>
    </submittedName>
</protein>
<proteinExistence type="predicted"/>
<feature type="non-terminal residue" evidence="1">
    <location>
        <position position="1"/>
    </location>
</feature>